<dbReference type="EMBL" id="CAADFN010000041">
    <property type="protein sequence ID" value="VFK18315.1"/>
    <property type="molecule type" value="Genomic_DNA"/>
</dbReference>
<organism evidence="1">
    <name type="scientific">Candidatus Kentrum sp. LFY</name>
    <dbReference type="NCBI Taxonomy" id="2126342"/>
    <lineage>
        <taxon>Bacteria</taxon>
        <taxon>Pseudomonadati</taxon>
        <taxon>Pseudomonadota</taxon>
        <taxon>Gammaproteobacteria</taxon>
        <taxon>Candidatus Kentrum</taxon>
    </lineage>
</organism>
<name>A0A450WMQ6_9GAMM</name>
<evidence type="ECO:0000313" key="1">
    <source>
        <dbReference type="EMBL" id="VFK18315.1"/>
    </source>
</evidence>
<proteinExistence type="predicted"/>
<dbReference type="AlphaFoldDB" id="A0A450WMQ6"/>
<dbReference type="InterPro" id="IPR022789">
    <property type="entry name" value="ParD"/>
</dbReference>
<accession>A0A450WMQ6</accession>
<gene>
    <name evidence="1" type="ORF">BECKLFY1418C_GA0070996_104118</name>
</gene>
<protein>
    <submittedName>
        <fullName evidence="1">Antitoxin ParD</fullName>
    </submittedName>
</protein>
<dbReference type="InterPro" id="IPR038296">
    <property type="entry name" value="ParD_sf"/>
</dbReference>
<reference evidence="1" key="1">
    <citation type="submission" date="2019-02" db="EMBL/GenBank/DDBJ databases">
        <authorList>
            <person name="Gruber-Vodicka R. H."/>
            <person name="Seah K. B. B."/>
        </authorList>
    </citation>
    <scope>NUCLEOTIDE SEQUENCE</scope>
    <source>
        <strain evidence="1">BECK_BY7</strain>
    </source>
</reference>
<dbReference type="Gene3D" id="6.10.180.10">
    <property type="entry name" value="Antitoxin ParD"/>
    <property type="match status" value="1"/>
</dbReference>
<sequence>MNRLCVILPPEQHQRQAVSTLRGKTVEGHLSGPTLPSRPEIAAADALCQLETFLKPRIEEAEREKVTSKSVEDIFEEVRQDRNGKA</sequence>
<dbReference type="Pfam" id="PF09386">
    <property type="entry name" value="ParD"/>
    <property type="match status" value="1"/>
</dbReference>